<evidence type="ECO:0008006" key="5">
    <source>
        <dbReference type="Google" id="ProtNLM"/>
    </source>
</evidence>
<name>A0A1S8NW56_CLOBE</name>
<evidence type="ECO:0000313" key="4">
    <source>
        <dbReference type="Proteomes" id="UP000631418"/>
    </source>
</evidence>
<evidence type="ECO:0000313" key="2">
    <source>
        <dbReference type="EMBL" id="MBF7810926.1"/>
    </source>
</evidence>
<evidence type="ECO:0000313" key="3">
    <source>
        <dbReference type="EMBL" id="NSB15128.1"/>
    </source>
</evidence>
<proteinExistence type="predicted"/>
<reference evidence="3" key="2">
    <citation type="submission" date="2020-06" db="EMBL/GenBank/DDBJ databases">
        <title>Genomic insights into acetone-butanol-ethanol (ABE) fermentation by sequencing solventogenic clostridia strains.</title>
        <authorList>
            <person name="Brown S."/>
        </authorList>
    </citation>
    <scope>NUCLEOTIDE SEQUENCE</scope>
    <source>
        <strain evidence="3">DJ123</strain>
    </source>
</reference>
<gene>
    <name evidence="3" type="ORF">BCD95_003387</name>
    <name evidence="1" type="ORF">HGI39_24455</name>
    <name evidence="2" type="ORF">IS491_20105</name>
</gene>
<accession>A0A1S8NW56</accession>
<dbReference type="Proteomes" id="UP001194098">
    <property type="component" value="Unassembled WGS sequence"/>
</dbReference>
<reference evidence="2" key="3">
    <citation type="submission" date="2020-11" db="EMBL/GenBank/DDBJ databases">
        <authorList>
            <person name="Thieme N."/>
            <person name="Liebl W."/>
            <person name="Zverlov V."/>
        </authorList>
    </citation>
    <scope>NUCLEOTIDE SEQUENCE</scope>
    <source>
        <strain evidence="2">NT08</strain>
    </source>
</reference>
<protein>
    <recommendedName>
        <fullName evidence="5">CopG family transcriptional regulator</fullName>
    </recommendedName>
</protein>
<organism evidence="2 4">
    <name type="scientific">Clostridium beijerinckii</name>
    <name type="common">Clostridium MP</name>
    <dbReference type="NCBI Taxonomy" id="1520"/>
    <lineage>
        <taxon>Bacteria</taxon>
        <taxon>Bacillati</taxon>
        <taxon>Bacillota</taxon>
        <taxon>Clostridia</taxon>
        <taxon>Eubacteriales</taxon>
        <taxon>Clostridiaceae</taxon>
        <taxon>Clostridium</taxon>
    </lineage>
</organism>
<dbReference type="EMBL" id="JABTDW010000001">
    <property type="protein sequence ID" value="NSB15128.1"/>
    <property type="molecule type" value="Genomic_DNA"/>
</dbReference>
<reference evidence="1" key="4">
    <citation type="journal article" date="2022" name="Nat. Biotechnol.">
        <title>Carbon-negative production of acetone and isopropanol by gas fermentation at industrial pilot scale.</title>
        <authorList>
            <person name="Liew F.E."/>
            <person name="Nogle R."/>
            <person name="Abdalla T."/>
            <person name="Rasor B.J."/>
            <person name="Canter C."/>
            <person name="Jensen R.O."/>
            <person name="Wang L."/>
            <person name="Strutz J."/>
            <person name="Chirania P."/>
            <person name="De Tissera S."/>
            <person name="Mueller A.P."/>
            <person name="Ruan Z."/>
            <person name="Gao A."/>
            <person name="Tran L."/>
            <person name="Engle N.L."/>
            <person name="Bromley J.C."/>
            <person name="Daniell J."/>
            <person name="Conrado R."/>
            <person name="Tschaplinski T.J."/>
            <person name="Giannone R.J."/>
            <person name="Hettich R.L."/>
            <person name="Karim A.S."/>
            <person name="Simpson S.D."/>
            <person name="Brown S.D."/>
            <person name="Leang C."/>
            <person name="Jewett M.C."/>
            <person name="Kopke M."/>
        </authorList>
    </citation>
    <scope>NUCLEOTIDE SEQUENCE</scope>
    <source>
        <strain evidence="1">DJ015</strain>
    </source>
</reference>
<dbReference type="AlphaFoldDB" id="A0A1S8NW56"/>
<sequence>MENRNRIKKEKPPTKQLHVECEIKLYEDFEAYCHRNGKDVSKAIRGYMKLCIGE</sequence>
<dbReference type="Proteomes" id="UP000822184">
    <property type="component" value="Unassembled WGS sequence"/>
</dbReference>
<evidence type="ECO:0000313" key="1">
    <source>
        <dbReference type="EMBL" id="MBC2477779.1"/>
    </source>
</evidence>
<dbReference type="Proteomes" id="UP000631418">
    <property type="component" value="Unassembled WGS sequence"/>
</dbReference>
<dbReference type="GeneID" id="66343827"/>
<dbReference type="RefSeq" id="WP_009168805.1">
    <property type="nucleotide sequence ID" value="NZ_BKAK01000191.1"/>
</dbReference>
<reference evidence="1" key="1">
    <citation type="submission" date="2020-04" db="EMBL/GenBank/DDBJ databases">
        <authorList>
            <person name="Brown S."/>
        </authorList>
    </citation>
    <scope>NUCLEOTIDE SEQUENCE</scope>
    <source>
        <strain evidence="1">DJ015</strain>
    </source>
</reference>
<dbReference type="EMBL" id="JADOEF010000001">
    <property type="protein sequence ID" value="MBF7810926.1"/>
    <property type="molecule type" value="Genomic_DNA"/>
</dbReference>
<dbReference type="EMBL" id="JABAGV010000121">
    <property type="protein sequence ID" value="MBC2477779.1"/>
    <property type="molecule type" value="Genomic_DNA"/>
</dbReference>
<comment type="caution">
    <text evidence="2">The sequence shown here is derived from an EMBL/GenBank/DDBJ whole genome shotgun (WGS) entry which is preliminary data.</text>
</comment>